<dbReference type="InterPro" id="IPR007287">
    <property type="entry name" value="Sof1"/>
</dbReference>
<feature type="domain" description="Sof1-like protein" evidence="9">
    <location>
        <begin position="371"/>
        <end position="455"/>
    </location>
</feature>
<dbReference type="Pfam" id="PF04158">
    <property type="entry name" value="Sof1"/>
    <property type="match status" value="1"/>
</dbReference>
<dbReference type="Gene3D" id="2.130.10.10">
    <property type="entry name" value="YVTN repeat-like/Quinoprotein amine dehydrogenase"/>
    <property type="match status" value="2"/>
</dbReference>
<keyword evidence="6" id="KW-0687">Ribonucleoprotein</keyword>
<evidence type="ECO:0000256" key="4">
    <source>
        <dbReference type="ARBA" id="ARBA00022737"/>
    </source>
</evidence>
<dbReference type="AlphaFoldDB" id="G8ZVM7"/>
<proteinExistence type="inferred from homology"/>
<dbReference type="InterPro" id="IPR020472">
    <property type="entry name" value="WD40_PAC1"/>
</dbReference>
<evidence type="ECO:0000256" key="7">
    <source>
        <dbReference type="PROSITE-ProRule" id="PRU00221"/>
    </source>
</evidence>
<dbReference type="KEGG" id="tdl:TDEL_0E04280"/>
<evidence type="ECO:0000256" key="3">
    <source>
        <dbReference type="ARBA" id="ARBA00022574"/>
    </source>
</evidence>
<dbReference type="InterPro" id="IPR001680">
    <property type="entry name" value="WD40_rpt"/>
</dbReference>
<sequence length="481" mass="55709">MKIKTIRRSADDYVPVKSTQESQLPRNLDPELHPFERAREYTKALNATKLERVFAKPFVGQLGYGHRDGVYVIAKDYHDLNKVASGSGDGVIKYWNMSSRDEICSFKAHYGLITGLCVSPQRSPLNRDQHFMLSCGDDKTVKLWSMNGDDFANVKDDQNLNSQDGLLKTFYGEHAFQGIDHHKVKTTFVTGGPTIQLWDTARSKPLSNLSWGADNITSVKFNQTETDILASTGSDNSIVLYDVRTNSPTQKIVQRLRTNAICWNPMEAFNFVTANEDHNAYYYDMRNMSRALNVFKDHVSAVMDVDFAPTGDEIVTGSYDKTIRIFKTNHGHSREIYHTKRMQHVFQTKYSMDSKYIISGSDDANVRLWRAKAWERSNVKTTREKNKLEYDEKLKERFKYMPEIKRISRHRHAPKVVKKAQEIKQIELSSLKRRETNERRTRKDMPFVSERRKQIVGTVFDYEGKPKKLKRNNEEEFDGED</sequence>
<evidence type="ECO:0000313" key="11">
    <source>
        <dbReference type="Proteomes" id="UP000005627"/>
    </source>
</evidence>
<evidence type="ECO:0000256" key="6">
    <source>
        <dbReference type="ARBA" id="ARBA00023274"/>
    </source>
</evidence>
<dbReference type="FunFam" id="2.130.10.10:FF:001074">
    <property type="entry name" value="Probable SOF1 protein"/>
    <property type="match status" value="1"/>
</dbReference>
<dbReference type="HOGENOM" id="CLU_033999_0_0_1"/>
<feature type="region of interest" description="Disordered" evidence="8">
    <location>
        <begin position="1"/>
        <end position="28"/>
    </location>
</feature>
<dbReference type="EMBL" id="HE616746">
    <property type="protein sequence ID" value="CCE92671.1"/>
    <property type="molecule type" value="Genomic_DNA"/>
</dbReference>
<gene>
    <name evidence="10" type="primary">TDEL0E04280</name>
    <name evidence="10" type="ORF">TDEL_0E04280</name>
</gene>
<keyword evidence="4" id="KW-0677">Repeat</keyword>
<dbReference type="OrthoDB" id="10249065at2759"/>
<dbReference type="FunCoup" id="G8ZVM7">
    <property type="interactions" value="1371"/>
</dbReference>
<evidence type="ECO:0000256" key="5">
    <source>
        <dbReference type="ARBA" id="ARBA00023242"/>
    </source>
</evidence>
<dbReference type="Pfam" id="PF00400">
    <property type="entry name" value="WD40"/>
    <property type="match status" value="4"/>
</dbReference>
<evidence type="ECO:0000256" key="2">
    <source>
        <dbReference type="ARBA" id="ARBA00005649"/>
    </source>
</evidence>
<dbReference type="PANTHER" id="PTHR22851">
    <property type="entry name" value="U3 SMALL NUCLEOLAR RNA U3 SNORNA ASSOCIATED PROTEIN"/>
    <property type="match status" value="1"/>
</dbReference>
<evidence type="ECO:0000256" key="1">
    <source>
        <dbReference type="ARBA" id="ARBA00004604"/>
    </source>
</evidence>
<dbReference type="eggNOG" id="KOG0268">
    <property type="taxonomic scope" value="Eukaryota"/>
</dbReference>
<feature type="repeat" description="WD" evidence="7">
    <location>
        <begin position="338"/>
        <end position="379"/>
    </location>
</feature>
<dbReference type="InParanoid" id="G8ZVM7"/>
<feature type="repeat" description="WD" evidence="7">
    <location>
        <begin position="63"/>
        <end position="105"/>
    </location>
</feature>
<evidence type="ECO:0000313" key="10">
    <source>
        <dbReference type="EMBL" id="CCE92671.1"/>
    </source>
</evidence>
<dbReference type="PANTHER" id="PTHR22851:SF0">
    <property type="entry name" value="DDB1- AND CUL4-ASSOCIATED FACTOR 13"/>
    <property type="match status" value="1"/>
</dbReference>
<keyword evidence="5" id="KW-0539">Nucleus</keyword>
<dbReference type="RefSeq" id="XP_003681882.1">
    <property type="nucleotide sequence ID" value="XM_003681834.1"/>
</dbReference>
<dbReference type="STRING" id="1076872.G8ZVM7"/>
<dbReference type="GO" id="GO:0000462">
    <property type="term" value="P:maturation of SSU-rRNA from tricistronic rRNA transcript (SSU-rRNA, 5.8S rRNA, LSU-rRNA)"/>
    <property type="evidence" value="ECO:0007669"/>
    <property type="project" value="EnsemblFungi"/>
</dbReference>
<dbReference type="InterPro" id="IPR015943">
    <property type="entry name" value="WD40/YVTN_repeat-like_dom_sf"/>
</dbReference>
<organism evidence="10 11">
    <name type="scientific">Torulaspora delbrueckii</name>
    <name type="common">Yeast</name>
    <name type="synonym">Candida colliculosa</name>
    <dbReference type="NCBI Taxonomy" id="4950"/>
    <lineage>
        <taxon>Eukaryota</taxon>
        <taxon>Fungi</taxon>
        <taxon>Dikarya</taxon>
        <taxon>Ascomycota</taxon>
        <taxon>Saccharomycotina</taxon>
        <taxon>Saccharomycetes</taxon>
        <taxon>Saccharomycetales</taxon>
        <taxon>Saccharomycetaceae</taxon>
        <taxon>Torulaspora</taxon>
    </lineage>
</organism>
<dbReference type="CDD" id="cd00200">
    <property type="entry name" value="WD40"/>
    <property type="match status" value="1"/>
</dbReference>
<dbReference type="InterPro" id="IPR051733">
    <property type="entry name" value="WD_repeat_DCAF13/WDSOF1"/>
</dbReference>
<comment type="subcellular location">
    <subcellularLocation>
        <location evidence="1">Nucleus</location>
        <location evidence="1">Nucleolus</location>
    </subcellularLocation>
</comment>
<dbReference type="FunFam" id="2.130.10.10:FF:001105">
    <property type="entry name" value="WD40-repeat-containing domain protein"/>
    <property type="match status" value="1"/>
</dbReference>
<dbReference type="GeneID" id="11504072"/>
<dbReference type="Proteomes" id="UP000005627">
    <property type="component" value="Chromosome 5"/>
</dbReference>
<dbReference type="PRINTS" id="PR00320">
    <property type="entry name" value="GPROTEINBRPT"/>
</dbReference>
<evidence type="ECO:0000259" key="9">
    <source>
        <dbReference type="Pfam" id="PF04158"/>
    </source>
</evidence>
<dbReference type="SMART" id="SM00320">
    <property type="entry name" value="WD40"/>
    <property type="match status" value="7"/>
</dbReference>
<dbReference type="InterPro" id="IPR036322">
    <property type="entry name" value="WD40_repeat_dom_sf"/>
</dbReference>
<keyword evidence="11" id="KW-1185">Reference proteome</keyword>
<dbReference type="PROSITE" id="PS50082">
    <property type="entry name" value="WD_REPEATS_2"/>
    <property type="match status" value="3"/>
</dbReference>
<protein>
    <recommendedName>
        <fullName evidence="9">Sof1-like protein domain-containing protein</fullName>
    </recommendedName>
</protein>
<feature type="repeat" description="WD" evidence="7">
    <location>
        <begin position="295"/>
        <end position="336"/>
    </location>
</feature>
<comment type="similarity">
    <text evidence="2">Belongs to the WD repeat DCAF13/WDSOF1 family.</text>
</comment>
<name>G8ZVM7_TORDE</name>
<dbReference type="GO" id="GO:0032040">
    <property type="term" value="C:small-subunit processome"/>
    <property type="evidence" value="ECO:0007669"/>
    <property type="project" value="EnsemblFungi"/>
</dbReference>
<evidence type="ECO:0000256" key="8">
    <source>
        <dbReference type="SAM" id="MobiDB-lite"/>
    </source>
</evidence>
<dbReference type="SUPFAM" id="SSF50978">
    <property type="entry name" value="WD40 repeat-like"/>
    <property type="match status" value="1"/>
</dbReference>
<reference evidence="10 11" key="1">
    <citation type="journal article" date="2011" name="Proc. Natl. Acad. Sci. U.S.A.">
        <title>Evolutionary erosion of yeast sex chromosomes by mating-type switching accidents.</title>
        <authorList>
            <person name="Gordon J.L."/>
            <person name="Armisen D."/>
            <person name="Proux-Wera E."/>
            <person name="Oheigeartaigh S.S."/>
            <person name="Byrne K.P."/>
            <person name="Wolfe K.H."/>
        </authorList>
    </citation>
    <scope>NUCLEOTIDE SEQUENCE [LARGE SCALE GENOMIC DNA]</scope>
    <source>
        <strain evidence="11">ATCC 10662 / CBS 1146 / NBRC 0425 / NCYC 2629 / NRRL Y-866</strain>
    </source>
</reference>
<dbReference type="PROSITE" id="PS50294">
    <property type="entry name" value="WD_REPEATS_REGION"/>
    <property type="match status" value="1"/>
</dbReference>
<accession>G8ZVM7</accession>
<keyword evidence="3 7" id="KW-0853">WD repeat</keyword>